<feature type="domain" description="D-glutamate cyclase-like C-terminal" evidence="1">
    <location>
        <begin position="32"/>
        <end position="285"/>
    </location>
</feature>
<dbReference type="PANTHER" id="PTHR32022">
    <property type="entry name" value="D-GLUTAMATE CYCLASE, MITOCHONDRIAL"/>
    <property type="match status" value="1"/>
</dbReference>
<accession>A0ABS3E9Y6</accession>
<protein>
    <submittedName>
        <fullName evidence="2">DUF4392 domain-containing protein</fullName>
    </submittedName>
</protein>
<dbReference type="Pfam" id="PF14336">
    <property type="entry name" value="GLUCM-like_C"/>
    <property type="match status" value="1"/>
</dbReference>
<comment type="caution">
    <text evidence="2">The sequence shown here is derived from an EMBL/GenBank/DDBJ whole genome shotgun (WGS) entry which is preliminary data.</text>
</comment>
<sequence length="318" mass="33441">MVNYSLNIFRRPDTVHLANQIEGLLVAGNLRGMETVRSSGYRGYLLPAAQSLLQNRQRVAIVSGFPVAGQYETDGPAGAIAMARSLRALGSEVALLGIREYAVQLACALPSAVSEGAALVDSVVAFDRETFSDELPRFIQTFAPTLIIFIEVPGSGADGLYRNMRFDPVDGATLPWEQLLSLAECPSLAIADGGNELGMGRLRAQLQNLPVSCATAITDQLVIADVSNWGAYGLLGLASVCIRRPLLGEFVLTDCLEALVAAGMVDGVTGCNIATEDGLPLVRSQSIYAGIRALSSSLIPQRGGPPVTSQASFAASTA</sequence>
<dbReference type="PANTHER" id="PTHR32022:SF10">
    <property type="entry name" value="D-GLUTAMATE CYCLASE, MITOCHONDRIAL"/>
    <property type="match status" value="1"/>
</dbReference>
<dbReference type="InterPro" id="IPR025504">
    <property type="entry name" value="GLUCM_C"/>
</dbReference>
<evidence type="ECO:0000313" key="3">
    <source>
        <dbReference type="Proteomes" id="UP000664293"/>
    </source>
</evidence>
<gene>
    <name evidence="2" type="ORF">JF535_14190</name>
</gene>
<evidence type="ECO:0000313" key="2">
    <source>
        <dbReference type="EMBL" id="MBN8431998.1"/>
    </source>
</evidence>
<proteinExistence type="predicted"/>
<dbReference type="EMBL" id="JAEKJR010000002">
    <property type="protein sequence ID" value="MBN8431998.1"/>
    <property type="molecule type" value="Genomic_DNA"/>
</dbReference>
<reference evidence="2 3" key="1">
    <citation type="submission" date="2020-12" db="EMBL/GenBank/DDBJ databases">
        <title>Oil enriched cultivation method for isolating marine PHA-producing bacteria.</title>
        <authorList>
            <person name="Zheng W."/>
            <person name="Yu S."/>
            <person name="Huang Y."/>
        </authorList>
    </citation>
    <scope>NUCLEOTIDE SEQUENCE [LARGE SCALE GENOMIC DNA]</scope>
    <source>
        <strain evidence="2 3">SN0-2</strain>
    </source>
</reference>
<evidence type="ECO:0000259" key="1">
    <source>
        <dbReference type="Pfam" id="PF14336"/>
    </source>
</evidence>
<dbReference type="RefSeq" id="WP_207003240.1">
    <property type="nucleotide sequence ID" value="NZ_JAEKJR010000002.1"/>
</dbReference>
<dbReference type="Gene3D" id="3.90.1640.20">
    <property type="entry name" value="TON_0340"/>
    <property type="match status" value="1"/>
</dbReference>
<name>A0ABS3E9Y6_9GAMM</name>
<organism evidence="2 3">
    <name type="scientific">Microbulbifer salipaludis</name>
    <dbReference type="NCBI Taxonomy" id="187980"/>
    <lineage>
        <taxon>Bacteria</taxon>
        <taxon>Pseudomonadati</taxon>
        <taxon>Pseudomonadota</taxon>
        <taxon>Gammaproteobacteria</taxon>
        <taxon>Cellvibrionales</taxon>
        <taxon>Microbulbiferaceae</taxon>
        <taxon>Microbulbifer</taxon>
    </lineage>
</organism>
<dbReference type="Proteomes" id="UP000664293">
    <property type="component" value="Unassembled WGS sequence"/>
</dbReference>
<keyword evidence="3" id="KW-1185">Reference proteome</keyword>